<evidence type="ECO:0000256" key="3">
    <source>
        <dbReference type="ARBA" id="ARBA00023002"/>
    </source>
</evidence>
<gene>
    <name evidence="7" type="ORF">H8S20_07645</name>
</gene>
<dbReference type="InterPro" id="IPR036010">
    <property type="entry name" value="2Fe-2S_ferredoxin-like_sf"/>
</dbReference>
<name>A0ABR7DCA8_9CLOT</name>
<protein>
    <submittedName>
        <fullName evidence="7">(2Fe-2S)-binding protein</fullName>
    </submittedName>
</protein>
<organism evidence="7 8">
    <name type="scientific">Clostridium hominis</name>
    <dbReference type="NCBI Taxonomy" id="2763036"/>
    <lineage>
        <taxon>Bacteria</taxon>
        <taxon>Bacillati</taxon>
        <taxon>Bacillota</taxon>
        <taxon>Clostridia</taxon>
        <taxon>Eubacteriales</taxon>
        <taxon>Clostridiaceae</taxon>
        <taxon>Clostridium</taxon>
    </lineage>
</organism>
<dbReference type="InterPro" id="IPR012675">
    <property type="entry name" value="Beta-grasp_dom_sf"/>
</dbReference>
<dbReference type="InterPro" id="IPR036884">
    <property type="entry name" value="2Fe-2S-bd_dom_sf"/>
</dbReference>
<keyword evidence="8" id="KW-1185">Reference proteome</keyword>
<dbReference type="Gene3D" id="1.10.150.120">
    <property type="entry name" value="[2Fe-2S]-binding domain"/>
    <property type="match status" value="1"/>
</dbReference>
<evidence type="ECO:0000259" key="6">
    <source>
        <dbReference type="PROSITE" id="PS51085"/>
    </source>
</evidence>
<keyword evidence="5" id="KW-0411">Iron-sulfur</keyword>
<evidence type="ECO:0000256" key="4">
    <source>
        <dbReference type="ARBA" id="ARBA00023004"/>
    </source>
</evidence>
<dbReference type="InterPro" id="IPR006058">
    <property type="entry name" value="2Fe2S_fd_BS"/>
</dbReference>
<dbReference type="InterPro" id="IPR001041">
    <property type="entry name" value="2Fe-2S_ferredoxin-type"/>
</dbReference>
<feature type="domain" description="2Fe-2S ferredoxin-type" evidence="6">
    <location>
        <begin position="1"/>
        <end position="77"/>
    </location>
</feature>
<sequence>MNVSMTINGEKYLKDIDPSLRLIDFLRDELKLKGTKEGCGEGECGACTVILDGKIVNSCLVMAGSANNCNIITIEGVNQDGLDIIQKAFIDIGAVQCGYCIPGMVLSAKCLLDKNLFSSETEIREGISGNLCRCTGYEKIIEGIKLAQKRLIDSRG</sequence>
<dbReference type="InterPro" id="IPR051452">
    <property type="entry name" value="Diverse_Oxidoreductases"/>
</dbReference>
<dbReference type="Pfam" id="PF01799">
    <property type="entry name" value="Fer2_2"/>
    <property type="match status" value="1"/>
</dbReference>
<comment type="caution">
    <text evidence="7">The sequence shown here is derived from an EMBL/GenBank/DDBJ whole genome shotgun (WGS) entry which is preliminary data.</text>
</comment>
<dbReference type="EMBL" id="JACOOO010000014">
    <property type="protein sequence ID" value="MBC5628760.1"/>
    <property type="molecule type" value="Genomic_DNA"/>
</dbReference>
<evidence type="ECO:0000313" key="7">
    <source>
        <dbReference type="EMBL" id="MBC5628760.1"/>
    </source>
</evidence>
<dbReference type="Proteomes" id="UP000596929">
    <property type="component" value="Unassembled WGS sequence"/>
</dbReference>
<dbReference type="PANTHER" id="PTHR44379">
    <property type="entry name" value="OXIDOREDUCTASE WITH IRON-SULFUR SUBUNIT"/>
    <property type="match status" value="1"/>
</dbReference>
<dbReference type="PANTHER" id="PTHR44379:SF8">
    <property type="entry name" value="XANTHINE DEHYDROGENASE IRON-SULFUR-BINDING SUBUNIT XDHC-RELATED"/>
    <property type="match status" value="1"/>
</dbReference>
<dbReference type="PROSITE" id="PS51085">
    <property type="entry name" value="2FE2S_FER_2"/>
    <property type="match status" value="1"/>
</dbReference>
<evidence type="ECO:0000256" key="2">
    <source>
        <dbReference type="ARBA" id="ARBA00022723"/>
    </source>
</evidence>
<dbReference type="Pfam" id="PF00111">
    <property type="entry name" value="Fer2"/>
    <property type="match status" value="1"/>
</dbReference>
<dbReference type="SUPFAM" id="SSF54292">
    <property type="entry name" value="2Fe-2S ferredoxin-like"/>
    <property type="match status" value="1"/>
</dbReference>
<keyword evidence="1" id="KW-0001">2Fe-2S</keyword>
<accession>A0ABR7DCA8</accession>
<reference evidence="7 8" key="1">
    <citation type="submission" date="2020-08" db="EMBL/GenBank/DDBJ databases">
        <title>Genome public.</title>
        <authorList>
            <person name="Liu C."/>
            <person name="Sun Q."/>
        </authorList>
    </citation>
    <scope>NUCLEOTIDE SEQUENCE [LARGE SCALE GENOMIC DNA]</scope>
    <source>
        <strain evidence="7 8">NSJ-6</strain>
    </source>
</reference>
<evidence type="ECO:0000313" key="8">
    <source>
        <dbReference type="Proteomes" id="UP000596929"/>
    </source>
</evidence>
<keyword evidence="3" id="KW-0560">Oxidoreductase</keyword>
<keyword evidence="4" id="KW-0408">Iron</keyword>
<evidence type="ECO:0000256" key="5">
    <source>
        <dbReference type="ARBA" id="ARBA00023014"/>
    </source>
</evidence>
<dbReference type="Gene3D" id="3.10.20.30">
    <property type="match status" value="1"/>
</dbReference>
<keyword evidence="2" id="KW-0479">Metal-binding</keyword>
<dbReference type="InterPro" id="IPR002888">
    <property type="entry name" value="2Fe-2S-bd"/>
</dbReference>
<dbReference type="SUPFAM" id="SSF47741">
    <property type="entry name" value="CO dehydrogenase ISP C-domain like"/>
    <property type="match status" value="1"/>
</dbReference>
<dbReference type="PROSITE" id="PS00197">
    <property type="entry name" value="2FE2S_FER_1"/>
    <property type="match status" value="1"/>
</dbReference>
<dbReference type="RefSeq" id="WP_032118710.1">
    <property type="nucleotide sequence ID" value="NZ_JACOOO010000014.1"/>
</dbReference>
<proteinExistence type="predicted"/>
<evidence type="ECO:0000256" key="1">
    <source>
        <dbReference type="ARBA" id="ARBA00022714"/>
    </source>
</evidence>